<name>A0ABN3BSX3_9MICC</name>
<comment type="caution">
    <text evidence="1">The sequence shown here is derived from an EMBL/GenBank/DDBJ whole genome shotgun (WGS) entry which is preliminary data.</text>
</comment>
<dbReference type="Proteomes" id="UP001500432">
    <property type="component" value="Unassembled WGS sequence"/>
</dbReference>
<sequence>MPKRMRDAVTVNYVRGASLTCSDSQSEIEAVLLAAGAAGFRCVSQQGRAVLAFSSGGHRFRIVLPLPGPSAPGGLRPYRRSAPQEDARRRWRQLAQLIRAKVDAVEAGIASFDEEFLAYIVMPGGGTVFEAAAPRIATAYDGREGPAAVAGESAGNM</sequence>
<keyword evidence="2" id="KW-1185">Reference proteome</keyword>
<dbReference type="EMBL" id="BAAAQW010000005">
    <property type="protein sequence ID" value="GAA2199847.1"/>
    <property type="molecule type" value="Genomic_DNA"/>
</dbReference>
<proteinExistence type="predicted"/>
<gene>
    <name evidence="1" type="ORF">GCM10009849_17900</name>
</gene>
<accession>A0ABN3BSX3</accession>
<evidence type="ECO:0000313" key="1">
    <source>
        <dbReference type="EMBL" id="GAA2199847.1"/>
    </source>
</evidence>
<evidence type="ECO:0000313" key="2">
    <source>
        <dbReference type="Proteomes" id="UP001500432"/>
    </source>
</evidence>
<reference evidence="1 2" key="1">
    <citation type="journal article" date="2019" name="Int. J. Syst. Evol. Microbiol.">
        <title>The Global Catalogue of Microorganisms (GCM) 10K type strain sequencing project: providing services to taxonomists for standard genome sequencing and annotation.</title>
        <authorList>
            <consortium name="The Broad Institute Genomics Platform"/>
            <consortium name="The Broad Institute Genome Sequencing Center for Infectious Disease"/>
            <person name="Wu L."/>
            <person name="Ma J."/>
        </authorList>
    </citation>
    <scope>NUCLEOTIDE SEQUENCE [LARGE SCALE GENOMIC DNA]</scope>
    <source>
        <strain evidence="1 2">JCM 16034</strain>
    </source>
</reference>
<organism evidence="1 2">
    <name type="scientific">Sinomonas flava</name>
    <dbReference type="NCBI Taxonomy" id="496857"/>
    <lineage>
        <taxon>Bacteria</taxon>
        <taxon>Bacillati</taxon>
        <taxon>Actinomycetota</taxon>
        <taxon>Actinomycetes</taxon>
        <taxon>Micrococcales</taxon>
        <taxon>Micrococcaceae</taxon>
        <taxon>Sinomonas</taxon>
    </lineage>
</organism>
<protein>
    <submittedName>
        <fullName evidence="1">Uncharacterized protein</fullName>
    </submittedName>
</protein>